<name>A0ACC2ZNJ0_9EURO</name>
<proteinExistence type="predicted"/>
<organism evidence="1 2">
    <name type="scientific">Neophaeococcomyces mojaviensis</name>
    <dbReference type="NCBI Taxonomy" id="3383035"/>
    <lineage>
        <taxon>Eukaryota</taxon>
        <taxon>Fungi</taxon>
        <taxon>Dikarya</taxon>
        <taxon>Ascomycota</taxon>
        <taxon>Pezizomycotina</taxon>
        <taxon>Eurotiomycetes</taxon>
        <taxon>Chaetothyriomycetidae</taxon>
        <taxon>Chaetothyriales</taxon>
        <taxon>Chaetothyriales incertae sedis</taxon>
        <taxon>Neophaeococcomyces</taxon>
    </lineage>
</organism>
<comment type="caution">
    <text evidence="1">The sequence shown here is derived from an EMBL/GenBank/DDBJ whole genome shotgun (WGS) entry which is preliminary data.</text>
</comment>
<evidence type="ECO:0000313" key="2">
    <source>
        <dbReference type="Proteomes" id="UP001172386"/>
    </source>
</evidence>
<reference evidence="1" key="1">
    <citation type="submission" date="2022-10" db="EMBL/GenBank/DDBJ databases">
        <title>Culturing micro-colonial fungi from biological soil crusts in the Mojave desert and describing Neophaeococcomyces mojavensis, and introducing the new genera and species Taxawa tesnikishii.</title>
        <authorList>
            <person name="Kurbessoian T."/>
            <person name="Stajich J.E."/>
        </authorList>
    </citation>
    <scope>NUCLEOTIDE SEQUENCE</scope>
    <source>
        <strain evidence="1">JES_112</strain>
    </source>
</reference>
<accession>A0ACC2ZNJ0</accession>
<feature type="non-terminal residue" evidence="1">
    <location>
        <position position="340"/>
    </location>
</feature>
<keyword evidence="2" id="KW-1185">Reference proteome</keyword>
<protein>
    <submittedName>
        <fullName evidence="1">Uncharacterized protein</fullName>
    </submittedName>
</protein>
<evidence type="ECO:0000313" key="1">
    <source>
        <dbReference type="EMBL" id="KAJ9649147.1"/>
    </source>
</evidence>
<sequence length="340" mass="37743">MDSVGGAMNGTKFTDLPYELASKGDIRPSGTHQVSQLPASFPSHVESPMLWKPADLAQKSDQWISYLGEEDVSAIEQSMDAFIASKADLQTITPETFPLPQSLTAKLHSISECCYNGLGFCILRGFPSSNISQLEKAVLFGGVSAHVASERGFQDIDRKHVLAHLFKRYATSPGEYIPPSFDNTPLAFHTDDGDIVALYYPSFTEKGGKTQLASQPLIYNELAMNRPDLLKVLADEWLIDRYYRPDLPPRQVPLLHHYGEGDITIQYTRLPFSRYKGSRAPRPDIPPLTSEQIEALDALQTLATKNSFPVPTQSGDILFFNNMGLFHGRESYEEPGNAET</sequence>
<dbReference type="Proteomes" id="UP001172386">
    <property type="component" value="Unassembled WGS sequence"/>
</dbReference>
<gene>
    <name evidence="1" type="ORF">H2198_010939</name>
</gene>
<dbReference type="EMBL" id="JAPDRQ010000452">
    <property type="protein sequence ID" value="KAJ9649147.1"/>
    <property type="molecule type" value="Genomic_DNA"/>
</dbReference>